<dbReference type="AlphaFoldDB" id="A0A4S8M3C4"/>
<dbReference type="OrthoDB" id="3041043at2759"/>
<proteinExistence type="predicted"/>
<evidence type="ECO:0000313" key="2">
    <source>
        <dbReference type="Proteomes" id="UP000297245"/>
    </source>
</evidence>
<gene>
    <name evidence="1" type="ORF">K435DRAFT_755079</name>
</gene>
<dbReference type="EMBL" id="ML179182">
    <property type="protein sequence ID" value="THU96193.1"/>
    <property type="molecule type" value="Genomic_DNA"/>
</dbReference>
<accession>A0A4S8M3C4</accession>
<sequence length="468" mass="53561">MPLLPQPCHDPILRDLSPVERNRFSKISKEARQAVSSYNKRAFQIEKLLSCYLNTPHEVTEFRKLQYRTGMLISGSSALQFFDCSVYESDLDLYVSFKKGLSVIEFLNSIGYFYQPSANQDVLQTLDNSISGQIHFLPYVGNGLKGVIDFSRDGKKIQLVICLHCPMQIILGFHSTCVMNFISHSHAYSIFPRTTFHNRGSIKLAHTHKMYSREAKANYVKALQKYRERGWSVVDFPSAFDYYRENSEFLIGTRRVGDSACWTIPLSSIDGLTEEEMSPEADGLRNHTWMQNGSYQQDFSLSHKLLTMPKWSSVYVQSAELMFYAQGWEKNTATSSETEAIRLLRSIRAPTRKTPGPSEKIISEILKAPEFPNVPYEYLLSVNAVKELSNYYSCLTASWRPKGVRVMFALKPSGETNKSPRMSTTVIYSIFYIYEEDSYIPKFEGSFPETDDITAKVVDSENFTLYNL</sequence>
<keyword evidence="2" id="KW-1185">Reference proteome</keyword>
<name>A0A4S8M3C4_DENBC</name>
<dbReference type="Proteomes" id="UP000297245">
    <property type="component" value="Unassembled WGS sequence"/>
</dbReference>
<evidence type="ECO:0000313" key="1">
    <source>
        <dbReference type="EMBL" id="THU96193.1"/>
    </source>
</evidence>
<protein>
    <submittedName>
        <fullName evidence="1">Uncharacterized protein</fullName>
    </submittedName>
</protein>
<organism evidence="1 2">
    <name type="scientific">Dendrothele bispora (strain CBS 962.96)</name>
    <dbReference type="NCBI Taxonomy" id="1314807"/>
    <lineage>
        <taxon>Eukaryota</taxon>
        <taxon>Fungi</taxon>
        <taxon>Dikarya</taxon>
        <taxon>Basidiomycota</taxon>
        <taxon>Agaricomycotina</taxon>
        <taxon>Agaricomycetes</taxon>
        <taxon>Agaricomycetidae</taxon>
        <taxon>Agaricales</taxon>
        <taxon>Agaricales incertae sedis</taxon>
        <taxon>Dendrothele</taxon>
    </lineage>
</organism>
<reference evidence="1 2" key="1">
    <citation type="journal article" date="2019" name="Nat. Ecol. Evol.">
        <title>Megaphylogeny resolves global patterns of mushroom evolution.</title>
        <authorList>
            <person name="Varga T."/>
            <person name="Krizsan K."/>
            <person name="Foldi C."/>
            <person name="Dima B."/>
            <person name="Sanchez-Garcia M."/>
            <person name="Sanchez-Ramirez S."/>
            <person name="Szollosi G.J."/>
            <person name="Szarkandi J.G."/>
            <person name="Papp V."/>
            <person name="Albert L."/>
            <person name="Andreopoulos W."/>
            <person name="Angelini C."/>
            <person name="Antonin V."/>
            <person name="Barry K.W."/>
            <person name="Bougher N.L."/>
            <person name="Buchanan P."/>
            <person name="Buyck B."/>
            <person name="Bense V."/>
            <person name="Catcheside P."/>
            <person name="Chovatia M."/>
            <person name="Cooper J."/>
            <person name="Damon W."/>
            <person name="Desjardin D."/>
            <person name="Finy P."/>
            <person name="Geml J."/>
            <person name="Haridas S."/>
            <person name="Hughes K."/>
            <person name="Justo A."/>
            <person name="Karasinski D."/>
            <person name="Kautmanova I."/>
            <person name="Kiss B."/>
            <person name="Kocsube S."/>
            <person name="Kotiranta H."/>
            <person name="LaButti K.M."/>
            <person name="Lechner B.E."/>
            <person name="Liimatainen K."/>
            <person name="Lipzen A."/>
            <person name="Lukacs Z."/>
            <person name="Mihaltcheva S."/>
            <person name="Morgado L.N."/>
            <person name="Niskanen T."/>
            <person name="Noordeloos M.E."/>
            <person name="Ohm R.A."/>
            <person name="Ortiz-Santana B."/>
            <person name="Ovrebo C."/>
            <person name="Racz N."/>
            <person name="Riley R."/>
            <person name="Savchenko A."/>
            <person name="Shiryaev A."/>
            <person name="Soop K."/>
            <person name="Spirin V."/>
            <person name="Szebenyi C."/>
            <person name="Tomsovsky M."/>
            <person name="Tulloss R.E."/>
            <person name="Uehling J."/>
            <person name="Grigoriev I.V."/>
            <person name="Vagvolgyi C."/>
            <person name="Papp T."/>
            <person name="Martin F.M."/>
            <person name="Miettinen O."/>
            <person name="Hibbett D.S."/>
            <person name="Nagy L.G."/>
        </authorList>
    </citation>
    <scope>NUCLEOTIDE SEQUENCE [LARGE SCALE GENOMIC DNA]</scope>
    <source>
        <strain evidence="1 2">CBS 962.96</strain>
    </source>
</reference>